<dbReference type="PANTHER" id="PTHR11618:SF4">
    <property type="entry name" value="TRANSCRIPTION FACTOR IIIB 90 KDA SUBUNIT"/>
    <property type="match status" value="1"/>
</dbReference>
<dbReference type="GO" id="GO:0008270">
    <property type="term" value="F:zinc ion binding"/>
    <property type="evidence" value="ECO:0007669"/>
    <property type="project" value="UniProtKB-KW"/>
</dbReference>
<dbReference type="GO" id="GO:0005634">
    <property type="term" value="C:nucleus"/>
    <property type="evidence" value="ECO:0007669"/>
    <property type="project" value="UniProtKB-SubCell"/>
</dbReference>
<dbReference type="PRINTS" id="PR00685">
    <property type="entry name" value="TIFACTORIIB"/>
</dbReference>
<dbReference type="AlphaFoldDB" id="A0ABD2KWA8"/>
<evidence type="ECO:0000256" key="5">
    <source>
        <dbReference type="ARBA" id="ARBA00022833"/>
    </source>
</evidence>
<dbReference type="InterPro" id="IPR013763">
    <property type="entry name" value="Cyclin-like_dom"/>
</dbReference>
<comment type="caution">
    <text evidence="12">The sequence shown here is derived from an EMBL/GenBank/DDBJ whole genome shotgun (WGS) entry which is preliminary data.</text>
</comment>
<evidence type="ECO:0000256" key="10">
    <source>
        <dbReference type="SAM" id="MobiDB-lite"/>
    </source>
</evidence>
<evidence type="ECO:0000256" key="8">
    <source>
        <dbReference type="ARBA" id="ARBA00023163"/>
    </source>
</evidence>
<dbReference type="InterPro" id="IPR000812">
    <property type="entry name" value="TFIIB"/>
</dbReference>
<dbReference type="Gene3D" id="1.10.472.10">
    <property type="entry name" value="Cyclin-like"/>
    <property type="match status" value="2"/>
</dbReference>
<dbReference type="SUPFAM" id="SSF47954">
    <property type="entry name" value="Cyclin-like"/>
    <property type="match status" value="2"/>
</dbReference>
<evidence type="ECO:0000256" key="7">
    <source>
        <dbReference type="ARBA" id="ARBA00023159"/>
    </source>
</evidence>
<keyword evidence="5" id="KW-0862">Zinc</keyword>
<dbReference type="InterPro" id="IPR011665">
    <property type="entry name" value="BRF1_TBP-bd_dom"/>
</dbReference>
<keyword evidence="13" id="KW-1185">Reference proteome</keyword>
<gene>
    <name evidence="12" type="ORF">niasHT_011953</name>
</gene>
<organism evidence="12 13">
    <name type="scientific">Heterodera trifolii</name>
    <dbReference type="NCBI Taxonomy" id="157864"/>
    <lineage>
        <taxon>Eukaryota</taxon>
        <taxon>Metazoa</taxon>
        <taxon>Ecdysozoa</taxon>
        <taxon>Nematoda</taxon>
        <taxon>Chromadorea</taxon>
        <taxon>Rhabditida</taxon>
        <taxon>Tylenchina</taxon>
        <taxon>Tylenchomorpha</taxon>
        <taxon>Tylenchoidea</taxon>
        <taxon>Heteroderidae</taxon>
        <taxon>Heteroderinae</taxon>
        <taxon>Heterodera</taxon>
    </lineage>
</organism>
<dbReference type="FunFam" id="1.10.472.10:FF:000002">
    <property type="entry name" value="Transcription factor IIIB 90 kDa subunit"/>
    <property type="match status" value="1"/>
</dbReference>
<comment type="similarity">
    <text evidence="2">Belongs to the TFIIB family.</text>
</comment>
<keyword evidence="4" id="KW-0863">Zinc-finger</keyword>
<dbReference type="Gene3D" id="1.20.5.650">
    <property type="entry name" value="Single helix bin"/>
    <property type="match status" value="1"/>
</dbReference>
<dbReference type="Pfam" id="PF07741">
    <property type="entry name" value="BRF1"/>
    <property type="match status" value="1"/>
</dbReference>
<feature type="region of interest" description="Disordered" evidence="10">
    <location>
        <begin position="278"/>
        <end position="306"/>
    </location>
</feature>
<evidence type="ECO:0000259" key="11">
    <source>
        <dbReference type="SMART" id="SM00385"/>
    </source>
</evidence>
<keyword evidence="8" id="KW-0804">Transcription</keyword>
<dbReference type="CDD" id="cd20554">
    <property type="entry name" value="CYCLIN_TFIIIB90_rpt2"/>
    <property type="match status" value="1"/>
</dbReference>
<keyword evidence="6" id="KW-0805">Transcription regulation</keyword>
<evidence type="ECO:0000256" key="3">
    <source>
        <dbReference type="ARBA" id="ARBA00022723"/>
    </source>
</evidence>
<proteinExistence type="inferred from homology"/>
<dbReference type="InterPro" id="IPR036915">
    <property type="entry name" value="Cyclin-like_sf"/>
</dbReference>
<comment type="subcellular location">
    <subcellularLocation>
        <location evidence="1">Nucleus</location>
    </subcellularLocation>
</comment>
<evidence type="ECO:0000256" key="1">
    <source>
        <dbReference type="ARBA" id="ARBA00004123"/>
    </source>
</evidence>
<reference evidence="12 13" key="1">
    <citation type="submission" date="2024-10" db="EMBL/GenBank/DDBJ databases">
        <authorList>
            <person name="Kim D."/>
        </authorList>
    </citation>
    <scope>NUCLEOTIDE SEQUENCE [LARGE SCALE GENOMIC DNA]</scope>
    <source>
        <strain evidence="12">BH-2024</strain>
    </source>
</reference>
<feature type="domain" description="Cyclin-like" evidence="11">
    <location>
        <begin position="184"/>
        <end position="268"/>
    </location>
</feature>
<evidence type="ECO:0000256" key="9">
    <source>
        <dbReference type="ARBA" id="ARBA00023242"/>
    </source>
</evidence>
<dbReference type="CDD" id="cd20553">
    <property type="entry name" value="CYCLIN_TFIIIB90_rpt1"/>
    <property type="match status" value="1"/>
</dbReference>
<dbReference type="EMBL" id="JBICBT010000625">
    <property type="protein sequence ID" value="KAL3107234.1"/>
    <property type="molecule type" value="Genomic_DNA"/>
</dbReference>
<dbReference type="SMART" id="SM00385">
    <property type="entry name" value="CYCLIN"/>
    <property type="match status" value="2"/>
</dbReference>
<feature type="compositionally biased region" description="Basic and acidic residues" evidence="10">
    <location>
        <begin position="291"/>
        <end position="306"/>
    </location>
</feature>
<feature type="compositionally biased region" description="Basic and acidic residues" evidence="10">
    <location>
        <begin position="486"/>
        <end position="508"/>
    </location>
</feature>
<keyword evidence="3" id="KW-0479">Metal-binding</keyword>
<feature type="domain" description="Cyclin-like" evidence="11">
    <location>
        <begin position="90"/>
        <end position="171"/>
    </location>
</feature>
<dbReference type="Proteomes" id="UP001620626">
    <property type="component" value="Unassembled WGS sequence"/>
</dbReference>
<protein>
    <recommendedName>
        <fullName evidence="11">Cyclin-like domain-containing protein</fullName>
    </recommendedName>
</protein>
<dbReference type="FunFam" id="1.10.472.10:FF:000121">
    <property type="entry name" value="Transcription factor IIIB"/>
    <property type="match status" value="1"/>
</dbReference>
<feature type="compositionally biased region" description="Low complexity" evidence="10">
    <location>
        <begin position="408"/>
        <end position="418"/>
    </location>
</feature>
<evidence type="ECO:0000313" key="13">
    <source>
        <dbReference type="Proteomes" id="UP001620626"/>
    </source>
</evidence>
<dbReference type="Pfam" id="PF00382">
    <property type="entry name" value="TFIIB"/>
    <property type="match status" value="2"/>
</dbReference>
<evidence type="ECO:0000256" key="2">
    <source>
        <dbReference type="ARBA" id="ARBA00010857"/>
    </source>
</evidence>
<feature type="region of interest" description="Disordered" evidence="10">
    <location>
        <begin position="406"/>
        <end position="443"/>
    </location>
</feature>
<accession>A0ABD2KWA8</accession>
<evidence type="ECO:0000313" key="12">
    <source>
        <dbReference type="EMBL" id="KAL3107234.1"/>
    </source>
</evidence>
<keyword evidence="9" id="KW-0539">Nucleus</keyword>
<dbReference type="InterPro" id="IPR013150">
    <property type="entry name" value="TFIIB_cyclin"/>
</dbReference>
<feature type="region of interest" description="Disordered" evidence="10">
    <location>
        <begin position="486"/>
        <end position="525"/>
    </location>
</feature>
<name>A0ABD2KWA8_9BILA</name>
<evidence type="ECO:0000256" key="4">
    <source>
        <dbReference type="ARBA" id="ARBA00022771"/>
    </source>
</evidence>
<dbReference type="PANTHER" id="PTHR11618">
    <property type="entry name" value="TRANSCRIPTION INITIATION FACTOR IIB-RELATED"/>
    <property type="match status" value="1"/>
</dbReference>
<keyword evidence="7" id="KW-0010">Activator</keyword>
<sequence>MTRTCPFCNCSEIEEDPSRGDSICHRLWRCAGGVPPLFLTSQFQERGGGHEVVGLPVLVSRDRAQPTTINGISGLSRGESREATFQKGRKRIQEISNQLHINQHCTDLAFGFFKMCVTKNLTRGRLRSHIVVACLYMACRSENTSHLLLDFSDATQINIFELGRTLNFLTRSLFIKLPPTDPCMYVLRFSAMLDFGDQQKEVALLATRIIQRMKRDWMSTGRRPTGICGAALLLAARALNLNRSVMDIVHVVNISYAVVKRRLDEFANTPSGGLTIDEFSTVDLEESEDPPAFRESKRKQHEEKRRKEEEIVAESALKEFEPVRLEVEQALLKRFKRSPYAKMIANGLVDDTDVPELSQASDMLQEEVIDTVYQLAEEHQQQPGAISNSGHYALYGPSLASLGISKDQNQQRTQQHQQISSFPSSDSAAICPPTVGNQPNDTIISNEDLDLTGIDDNEINSYILTDVETTIKEKYWMKQNSKHLEVMEERKRQRQEEQEQRQNKESGPKRRKRAPNVRKREVNAVTHNDAMLHVIQERNLSSKINYDILKQLDDES</sequence>
<evidence type="ECO:0000256" key="6">
    <source>
        <dbReference type="ARBA" id="ARBA00023015"/>
    </source>
</evidence>